<dbReference type="PROSITE" id="PS50109">
    <property type="entry name" value="HIS_KIN"/>
    <property type="match status" value="1"/>
</dbReference>
<dbReference type="InterPro" id="IPR003018">
    <property type="entry name" value="GAF"/>
</dbReference>
<sequence>MSDESWNAEVNRVAALKALRLLDTPREERFDRITRLARDVLHTPVAVVTLVDTDRQWFKSCAGFDATETSRGISVCSHAIQQDDVFEVPDLADDRRFAGFPVVTKAHLRFYAGQPISAPSGHRVGTLCVLDREPRTLSDQERQRLKDLAAWVELECAVVQSTLAAQDAERVKRDFTALVSHELRTPLTSVHGSLELLASGRFGEMQAQASRLVEIAVKNTDRLVRLANDVLDLSRVQSGQLRLRPAPVELADVVENAVIAVEGTAELCHVPLVTRKDPVTVRGDADRLVQVVTNLLANAVKVSPPGQPVEVGCSVTGSVARVYVRDHGMGIDHDEAKRIFEPFVQLGAKSGGAGLGLAITRGIVEAHGGTISVESEAGIGSTFTVTLPVGGPLVDRPWW</sequence>
<dbReference type="SMART" id="SM00065">
    <property type="entry name" value="GAF"/>
    <property type="match status" value="1"/>
</dbReference>
<evidence type="ECO:0000313" key="11">
    <source>
        <dbReference type="EMBL" id="ATE53802.1"/>
    </source>
</evidence>
<proteinExistence type="predicted"/>
<evidence type="ECO:0000256" key="1">
    <source>
        <dbReference type="ARBA" id="ARBA00000085"/>
    </source>
</evidence>
<dbReference type="InterPro" id="IPR005467">
    <property type="entry name" value="His_kinase_dom"/>
</dbReference>
<comment type="cofactor">
    <cofactor evidence="2">
        <name>a divalent metal cation</name>
        <dbReference type="ChEBI" id="CHEBI:60240"/>
    </cofactor>
</comment>
<evidence type="ECO:0000259" key="10">
    <source>
        <dbReference type="PROSITE" id="PS50109"/>
    </source>
</evidence>
<dbReference type="InterPro" id="IPR003661">
    <property type="entry name" value="HisK_dim/P_dom"/>
</dbReference>
<reference evidence="11" key="1">
    <citation type="submission" date="2017-09" db="EMBL/GenBank/DDBJ databases">
        <title>Complete Genome Sequence of ansamitocin-producing Bacterium Actinosynnema pretiosum X47.</title>
        <authorList>
            <person name="Cao G."/>
            <person name="Zong G."/>
            <person name="Zhong C."/>
            <person name="Fu J."/>
        </authorList>
    </citation>
    <scope>NUCLEOTIDE SEQUENCE [LARGE SCALE GENOMIC DNA]</scope>
    <source>
        <strain evidence="11">X47</strain>
    </source>
</reference>
<evidence type="ECO:0000256" key="5">
    <source>
        <dbReference type="ARBA" id="ARBA00022553"/>
    </source>
</evidence>
<feature type="domain" description="Histidine kinase" evidence="10">
    <location>
        <begin position="178"/>
        <end position="391"/>
    </location>
</feature>
<dbReference type="Gene3D" id="3.30.450.40">
    <property type="match status" value="1"/>
</dbReference>
<dbReference type="CDD" id="cd00075">
    <property type="entry name" value="HATPase"/>
    <property type="match status" value="1"/>
</dbReference>
<dbReference type="InterPro" id="IPR036097">
    <property type="entry name" value="HisK_dim/P_sf"/>
</dbReference>
<gene>
    <name evidence="11" type="ORF">CNX65_11255</name>
</gene>
<dbReference type="SUPFAM" id="SSF47384">
    <property type="entry name" value="Homodimeric domain of signal transducing histidine kinase"/>
    <property type="match status" value="1"/>
</dbReference>
<dbReference type="InterPro" id="IPR029016">
    <property type="entry name" value="GAF-like_dom_sf"/>
</dbReference>
<keyword evidence="12" id="KW-1185">Reference proteome</keyword>
<dbReference type="SMART" id="SM00388">
    <property type="entry name" value="HisKA"/>
    <property type="match status" value="1"/>
</dbReference>
<dbReference type="InterPro" id="IPR036890">
    <property type="entry name" value="HATPase_C_sf"/>
</dbReference>
<evidence type="ECO:0000256" key="7">
    <source>
        <dbReference type="ARBA" id="ARBA00022777"/>
    </source>
</evidence>
<dbReference type="SMART" id="SM00387">
    <property type="entry name" value="HATPase_c"/>
    <property type="match status" value="1"/>
</dbReference>
<dbReference type="Gene3D" id="1.10.287.130">
    <property type="match status" value="1"/>
</dbReference>
<keyword evidence="9" id="KW-0472">Membrane</keyword>
<dbReference type="GO" id="GO:0005509">
    <property type="term" value="F:calcium ion binding"/>
    <property type="evidence" value="ECO:0007669"/>
    <property type="project" value="UniProtKB-ARBA"/>
</dbReference>
<dbReference type="PANTHER" id="PTHR43711:SF1">
    <property type="entry name" value="HISTIDINE KINASE 1"/>
    <property type="match status" value="1"/>
</dbReference>
<keyword evidence="8" id="KW-0902">Two-component regulatory system</keyword>
<dbReference type="GO" id="GO:0000155">
    <property type="term" value="F:phosphorelay sensor kinase activity"/>
    <property type="evidence" value="ECO:0007669"/>
    <property type="project" value="InterPro"/>
</dbReference>
<dbReference type="CDD" id="cd00082">
    <property type="entry name" value="HisKA"/>
    <property type="match status" value="1"/>
</dbReference>
<dbReference type="KEGG" id="apre:CNX65_11255"/>
<dbReference type="SUPFAM" id="SSF55781">
    <property type="entry name" value="GAF domain-like"/>
    <property type="match status" value="1"/>
</dbReference>
<dbReference type="InterPro" id="IPR004358">
    <property type="entry name" value="Sig_transdc_His_kin-like_C"/>
</dbReference>
<comment type="catalytic activity">
    <reaction evidence="1">
        <text>ATP + protein L-histidine = ADP + protein N-phospho-L-histidine.</text>
        <dbReference type="EC" id="2.7.13.3"/>
    </reaction>
</comment>
<dbReference type="Gene3D" id="3.30.565.10">
    <property type="entry name" value="Histidine kinase-like ATPase, C-terminal domain"/>
    <property type="match status" value="1"/>
</dbReference>
<dbReference type="PANTHER" id="PTHR43711">
    <property type="entry name" value="TWO-COMPONENT HISTIDINE KINASE"/>
    <property type="match status" value="1"/>
</dbReference>
<keyword evidence="5" id="KW-0597">Phosphoprotein</keyword>
<dbReference type="EMBL" id="CP023445">
    <property type="protein sequence ID" value="ATE53802.1"/>
    <property type="molecule type" value="Genomic_DNA"/>
</dbReference>
<evidence type="ECO:0000256" key="2">
    <source>
        <dbReference type="ARBA" id="ARBA00001968"/>
    </source>
</evidence>
<name>A0A290Z491_9PSEU</name>
<dbReference type="FunFam" id="1.10.287.130:FF:000001">
    <property type="entry name" value="Two-component sensor histidine kinase"/>
    <property type="match status" value="1"/>
</dbReference>
<evidence type="ECO:0000256" key="8">
    <source>
        <dbReference type="ARBA" id="ARBA00023012"/>
    </source>
</evidence>
<keyword evidence="6" id="KW-0808">Transferase</keyword>
<evidence type="ECO:0000256" key="3">
    <source>
        <dbReference type="ARBA" id="ARBA00004236"/>
    </source>
</evidence>
<dbReference type="RefSeq" id="WP_096492736.1">
    <property type="nucleotide sequence ID" value="NZ_CP023445.1"/>
</dbReference>
<dbReference type="PRINTS" id="PR00344">
    <property type="entry name" value="BCTRLSENSOR"/>
</dbReference>
<dbReference type="Pfam" id="PF02518">
    <property type="entry name" value="HATPase_c"/>
    <property type="match status" value="1"/>
</dbReference>
<dbReference type="InterPro" id="IPR050736">
    <property type="entry name" value="Sensor_HK_Regulatory"/>
</dbReference>
<dbReference type="SUPFAM" id="SSF55874">
    <property type="entry name" value="ATPase domain of HSP90 chaperone/DNA topoisomerase II/histidine kinase"/>
    <property type="match status" value="1"/>
</dbReference>
<dbReference type="GO" id="GO:0005886">
    <property type="term" value="C:plasma membrane"/>
    <property type="evidence" value="ECO:0007669"/>
    <property type="project" value="UniProtKB-SubCell"/>
</dbReference>
<dbReference type="Pfam" id="PF00512">
    <property type="entry name" value="HisKA"/>
    <property type="match status" value="1"/>
</dbReference>
<dbReference type="EC" id="2.7.13.3" evidence="4"/>
<evidence type="ECO:0000256" key="4">
    <source>
        <dbReference type="ARBA" id="ARBA00012438"/>
    </source>
</evidence>
<dbReference type="Pfam" id="PF01590">
    <property type="entry name" value="GAF"/>
    <property type="match status" value="1"/>
</dbReference>
<evidence type="ECO:0000256" key="9">
    <source>
        <dbReference type="ARBA" id="ARBA00023136"/>
    </source>
</evidence>
<dbReference type="FunFam" id="3.30.565.10:FF:000006">
    <property type="entry name" value="Sensor histidine kinase WalK"/>
    <property type="match status" value="1"/>
</dbReference>
<accession>A0A290Z491</accession>
<protein>
    <recommendedName>
        <fullName evidence="4">histidine kinase</fullName>
        <ecNumber evidence="4">2.7.13.3</ecNumber>
    </recommendedName>
</protein>
<dbReference type="InterPro" id="IPR003594">
    <property type="entry name" value="HATPase_dom"/>
</dbReference>
<evidence type="ECO:0000313" key="12">
    <source>
        <dbReference type="Proteomes" id="UP000218505"/>
    </source>
</evidence>
<comment type="subcellular location">
    <subcellularLocation>
        <location evidence="3">Cell membrane</location>
    </subcellularLocation>
</comment>
<keyword evidence="7 11" id="KW-0418">Kinase</keyword>
<dbReference type="Proteomes" id="UP000218505">
    <property type="component" value="Chromosome"/>
</dbReference>
<evidence type="ECO:0000256" key="6">
    <source>
        <dbReference type="ARBA" id="ARBA00022679"/>
    </source>
</evidence>
<dbReference type="AlphaFoldDB" id="A0A290Z491"/>
<organism evidence="11 12">
    <name type="scientific">Actinosynnema pretiosum</name>
    <dbReference type="NCBI Taxonomy" id="42197"/>
    <lineage>
        <taxon>Bacteria</taxon>
        <taxon>Bacillati</taxon>
        <taxon>Actinomycetota</taxon>
        <taxon>Actinomycetes</taxon>
        <taxon>Pseudonocardiales</taxon>
        <taxon>Pseudonocardiaceae</taxon>
        <taxon>Actinosynnema</taxon>
    </lineage>
</organism>